<dbReference type="InterPro" id="IPR024084">
    <property type="entry name" value="IsoPropMal-DH-like_dom"/>
</dbReference>
<keyword evidence="12 14" id="KW-0100">Branched-chain amino acid biosynthesis</keyword>
<sequence length="370" mass="38864">MATHNIVVFGGDHCGPEVVLEAIKVLKAIETNSPSAGKFNLQNHLLGGASIDKHNDPLTDEALNAAKAADAVLLGAIGGPEWGTSSTVRPEQGLLKLRKELGTYGNLRPCNFASESLVDSSPLKAEVCRGTDFIVVRELTGGIYFGDRTEDDGSGYACDTEPYSRAEIERIARLAGFLALAKNPPAKVWSLDKANVLATSRLWRKTVTDVISKEFPQLQLEHQLIDSAAMLLVKNPRALNGVVITSNLFGDIISDEASVIPGSIGLLPSASLGGIPDGKGKCNGIYEPIHGSAPDISGKGIVNPVGTILSVAMMLRYSLNLPKEADAVEAAVKAAIDNGTKTKDLGGNATTSDMGSAVVAELEKILKASI</sequence>
<dbReference type="GO" id="GO:0005829">
    <property type="term" value="C:cytosol"/>
    <property type="evidence" value="ECO:0007669"/>
    <property type="project" value="TreeGrafter"/>
</dbReference>
<dbReference type="Gene3D" id="3.40.718.10">
    <property type="entry name" value="Isopropylmalate Dehydrogenase"/>
    <property type="match status" value="1"/>
</dbReference>
<protein>
    <recommendedName>
        <fullName evidence="4 14">3-isopropylmalate dehydrogenase</fullName>
        <ecNumber evidence="4 14">1.1.1.85</ecNumber>
    </recommendedName>
</protein>
<dbReference type="GO" id="GO:0000287">
    <property type="term" value="F:magnesium ion binding"/>
    <property type="evidence" value="ECO:0007669"/>
    <property type="project" value="InterPro"/>
</dbReference>
<dbReference type="SUPFAM" id="SSF53659">
    <property type="entry name" value="Isocitrate/Isopropylmalate dehydrogenase-like"/>
    <property type="match status" value="1"/>
</dbReference>
<dbReference type="GeneID" id="87874618"/>
<evidence type="ECO:0000256" key="10">
    <source>
        <dbReference type="ARBA" id="ARBA00023027"/>
    </source>
</evidence>
<dbReference type="GO" id="GO:0051287">
    <property type="term" value="F:NAD binding"/>
    <property type="evidence" value="ECO:0007669"/>
    <property type="project" value="InterPro"/>
</dbReference>
<comment type="pathway">
    <text evidence="14">Amino-acid biosynthesis; L-leucine biosynthesis; L-leucine from 3-methyl-2-oxobutanoate: step 3/4.</text>
</comment>
<evidence type="ECO:0000256" key="13">
    <source>
        <dbReference type="RuleBase" id="RU004443"/>
    </source>
</evidence>
<dbReference type="FunFam" id="3.40.718.10:FF:000006">
    <property type="entry name" value="3-isopropylmalate dehydrogenase"/>
    <property type="match status" value="1"/>
</dbReference>
<evidence type="ECO:0000256" key="11">
    <source>
        <dbReference type="ARBA" id="ARBA00023211"/>
    </source>
</evidence>
<comment type="caution">
    <text evidence="16">The sequence shown here is derived from an EMBL/GenBank/DDBJ whole genome shotgun (WGS) entry which is preliminary data.</text>
</comment>
<evidence type="ECO:0000256" key="14">
    <source>
        <dbReference type="RuleBase" id="RU004445"/>
    </source>
</evidence>
<keyword evidence="17" id="KW-1185">Reference proteome</keyword>
<dbReference type="SMART" id="SM01329">
    <property type="entry name" value="Iso_dh"/>
    <property type="match status" value="1"/>
</dbReference>
<evidence type="ECO:0000256" key="4">
    <source>
        <dbReference type="ARBA" id="ARBA00013101"/>
    </source>
</evidence>
<dbReference type="EC" id="1.1.1.85" evidence="4 14"/>
<feature type="domain" description="Isopropylmalate dehydrogenase-like" evidence="15">
    <location>
        <begin position="5"/>
        <end position="358"/>
    </location>
</feature>
<comment type="cofactor">
    <cofactor evidence="1">
        <name>Mn(2+)</name>
        <dbReference type="ChEBI" id="CHEBI:29035"/>
    </cofactor>
</comment>
<keyword evidence="10 14" id="KW-0520">NAD</keyword>
<evidence type="ECO:0000256" key="12">
    <source>
        <dbReference type="ARBA" id="ARBA00023304"/>
    </source>
</evidence>
<dbReference type="Proteomes" id="UP001285908">
    <property type="component" value="Unassembled WGS sequence"/>
</dbReference>
<evidence type="ECO:0000256" key="1">
    <source>
        <dbReference type="ARBA" id="ARBA00001936"/>
    </source>
</evidence>
<dbReference type="InterPro" id="IPR004429">
    <property type="entry name" value="Isopropylmalate_DH"/>
</dbReference>
<comment type="catalytic activity">
    <reaction evidence="14">
        <text>(2R,3S)-3-isopropylmalate + NAD(+) = 4-methyl-2-oxopentanoate + CO2 + NADH</text>
        <dbReference type="Rhea" id="RHEA:32271"/>
        <dbReference type="ChEBI" id="CHEBI:16526"/>
        <dbReference type="ChEBI" id="CHEBI:17865"/>
        <dbReference type="ChEBI" id="CHEBI:35121"/>
        <dbReference type="ChEBI" id="CHEBI:57540"/>
        <dbReference type="ChEBI" id="CHEBI:57945"/>
        <dbReference type="EC" id="1.1.1.85"/>
    </reaction>
</comment>
<gene>
    <name evidence="16" type="ORF">B0T23DRAFT_376872</name>
</gene>
<evidence type="ECO:0000256" key="2">
    <source>
        <dbReference type="ARBA" id="ARBA00007769"/>
    </source>
</evidence>
<comment type="cofactor">
    <cofactor evidence="14">
        <name>Mg(2+)</name>
        <dbReference type="ChEBI" id="CHEBI:18420"/>
    </cofactor>
    <cofactor evidence="14">
        <name>Mn(2+)</name>
        <dbReference type="ChEBI" id="CHEBI:29035"/>
    </cofactor>
    <text evidence="14">Binds 1 Mg(2+) or Mn(2+) ion per subunit.</text>
</comment>
<evidence type="ECO:0000256" key="7">
    <source>
        <dbReference type="ARBA" id="ARBA00022723"/>
    </source>
</evidence>
<evidence type="ECO:0000259" key="15">
    <source>
        <dbReference type="SMART" id="SM01329"/>
    </source>
</evidence>
<comment type="subunit">
    <text evidence="3 14">Homodimer.</text>
</comment>
<keyword evidence="6" id="KW-0028">Amino-acid biosynthesis</keyword>
<comment type="similarity">
    <text evidence="2 13">Belongs to the isocitrate and isopropylmalate dehydrogenases family.</text>
</comment>
<evidence type="ECO:0000256" key="8">
    <source>
        <dbReference type="ARBA" id="ARBA00022842"/>
    </source>
</evidence>
<dbReference type="RefSeq" id="XP_062693981.1">
    <property type="nucleotide sequence ID" value="XM_062836996.1"/>
</dbReference>
<dbReference type="GO" id="GO:0009098">
    <property type="term" value="P:L-leucine biosynthetic process"/>
    <property type="evidence" value="ECO:0007669"/>
    <property type="project" value="UniProtKB-KW"/>
</dbReference>
<comment type="function">
    <text evidence="14">Catalyzes the oxidation of 3-carboxy-2-hydroxy-4-methylpentanoate (3-isopropylmalate) to 3-carboxy-4-methyl-2-oxopentanoate. The product decarboxylates to 4-methyl-2 oxopentanoate.</text>
</comment>
<keyword evidence="9 13" id="KW-0560">Oxidoreductase</keyword>
<dbReference type="PANTHER" id="PTHR42979:SF1">
    <property type="entry name" value="3-ISOPROPYLMALATE DEHYDROGENASE"/>
    <property type="match status" value="1"/>
</dbReference>
<dbReference type="GO" id="GO:0003862">
    <property type="term" value="F:3-isopropylmalate dehydrogenase activity"/>
    <property type="evidence" value="ECO:0007669"/>
    <property type="project" value="UniProtKB-EC"/>
</dbReference>
<dbReference type="NCBIfam" id="TIGR00169">
    <property type="entry name" value="leuB"/>
    <property type="match status" value="1"/>
</dbReference>
<dbReference type="AlphaFoldDB" id="A0AAJ0I9U0"/>
<organism evidence="16 17">
    <name type="scientific">Neurospora hispaniola</name>
    <dbReference type="NCBI Taxonomy" id="588809"/>
    <lineage>
        <taxon>Eukaryota</taxon>
        <taxon>Fungi</taxon>
        <taxon>Dikarya</taxon>
        <taxon>Ascomycota</taxon>
        <taxon>Pezizomycotina</taxon>
        <taxon>Sordariomycetes</taxon>
        <taxon>Sordariomycetidae</taxon>
        <taxon>Sordariales</taxon>
        <taxon>Sordariaceae</taxon>
        <taxon>Neurospora</taxon>
    </lineage>
</organism>
<keyword evidence="5 14" id="KW-0432">Leucine biosynthesis</keyword>
<keyword evidence="11" id="KW-0464">Manganese</keyword>
<dbReference type="EMBL" id="JAULSX010000003">
    <property type="protein sequence ID" value="KAK3494552.1"/>
    <property type="molecule type" value="Genomic_DNA"/>
</dbReference>
<keyword evidence="8" id="KW-0460">Magnesium</keyword>
<reference evidence="16 17" key="1">
    <citation type="journal article" date="2023" name="Mol. Phylogenet. Evol.">
        <title>Genome-scale phylogeny and comparative genomics of the fungal order Sordariales.</title>
        <authorList>
            <person name="Hensen N."/>
            <person name="Bonometti L."/>
            <person name="Westerberg I."/>
            <person name="Brannstrom I.O."/>
            <person name="Guillou S."/>
            <person name="Cros-Aarteil S."/>
            <person name="Calhoun S."/>
            <person name="Haridas S."/>
            <person name="Kuo A."/>
            <person name="Mondo S."/>
            <person name="Pangilinan J."/>
            <person name="Riley R."/>
            <person name="LaButti K."/>
            <person name="Andreopoulos B."/>
            <person name="Lipzen A."/>
            <person name="Chen C."/>
            <person name="Yan M."/>
            <person name="Daum C."/>
            <person name="Ng V."/>
            <person name="Clum A."/>
            <person name="Steindorff A."/>
            <person name="Ohm R.A."/>
            <person name="Martin F."/>
            <person name="Silar P."/>
            <person name="Natvig D.O."/>
            <person name="Lalanne C."/>
            <person name="Gautier V."/>
            <person name="Ament-Velasquez S.L."/>
            <person name="Kruys A."/>
            <person name="Hutchinson M.I."/>
            <person name="Powell A.J."/>
            <person name="Barry K."/>
            <person name="Miller A.N."/>
            <person name="Grigoriev I.V."/>
            <person name="Debuchy R."/>
            <person name="Gladieux P."/>
            <person name="Hiltunen Thoren M."/>
            <person name="Johannesson H."/>
        </authorList>
    </citation>
    <scope>NUCLEOTIDE SEQUENCE [LARGE SCALE GENOMIC DNA]</scope>
    <source>
        <strain evidence="16 17">FGSC 10403</strain>
    </source>
</reference>
<evidence type="ECO:0000256" key="3">
    <source>
        <dbReference type="ARBA" id="ARBA00011738"/>
    </source>
</evidence>
<dbReference type="Pfam" id="PF00180">
    <property type="entry name" value="Iso_dh"/>
    <property type="match status" value="1"/>
</dbReference>
<keyword evidence="7 14" id="KW-0479">Metal-binding</keyword>
<evidence type="ECO:0000313" key="17">
    <source>
        <dbReference type="Proteomes" id="UP001285908"/>
    </source>
</evidence>
<name>A0AAJ0I9U0_9PEZI</name>
<evidence type="ECO:0000256" key="9">
    <source>
        <dbReference type="ARBA" id="ARBA00023002"/>
    </source>
</evidence>
<dbReference type="PROSITE" id="PS00470">
    <property type="entry name" value="IDH_IMDH"/>
    <property type="match status" value="1"/>
</dbReference>
<evidence type="ECO:0000313" key="16">
    <source>
        <dbReference type="EMBL" id="KAK3494552.1"/>
    </source>
</evidence>
<evidence type="ECO:0000256" key="5">
    <source>
        <dbReference type="ARBA" id="ARBA00022430"/>
    </source>
</evidence>
<accession>A0AAJ0I9U0</accession>
<evidence type="ECO:0000256" key="6">
    <source>
        <dbReference type="ARBA" id="ARBA00022605"/>
    </source>
</evidence>
<proteinExistence type="inferred from homology"/>
<dbReference type="InterPro" id="IPR019818">
    <property type="entry name" value="IsoCit/isopropylmalate_DH_CS"/>
</dbReference>
<dbReference type="PANTHER" id="PTHR42979">
    <property type="entry name" value="3-ISOPROPYLMALATE DEHYDROGENASE"/>
    <property type="match status" value="1"/>
</dbReference>